<evidence type="ECO:0000256" key="2">
    <source>
        <dbReference type="ARBA" id="ARBA00009320"/>
    </source>
</evidence>
<keyword evidence="12" id="KW-1185">Reference proteome</keyword>
<evidence type="ECO:0000256" key="5">
    <source>
        <dbReference type="ARBA" id="ARBA00022909"/>
    </source>
</evidence>
<dbReference type="GO" id="GO:0030170">
    <property type="term" value="F:pyridoxal phosphate binding"/>
    <property type="evidence" value="ECO:0007669"/>
    <property type="project" value="InterPro"/>
</dbReference>
<keyword evidence="5" id="KW-0289">Folate biosynthesis</keyword>
<dbReference type="EMBL" id="VNFH01000001">
    <property type="protein sequence ID" value="TVU73752.1"/>
    <property type="molecule type" value="Genomic_DNA"/>
</dbReference>
<dbReference type="InterPro" id="IPR036038">
    <property type="entry name" value="Aminotransferase-like"/>
</dbReference>
<reference evidence="11 12" key="1">
    <citation type="submission" date="2019-07" db="EMBL/GenBank/DDBJ databases">
        <title>Diversity of Bacteria from Kongsfjorden, Arctic.</title>
        <authorList>
            <person name="Yu Y."/>
        </authorList>
    </citation>
    <scope>NUCLEOTIDE SEQUENCE [LARGE SCALE GENOMIC DNA]</scope>
    <source>
        <strain evidence="11 12">SM1923</strain>
    </source>
</reference>
<evidence type="ECO:0000256" key="4">
    <source>
        <dbReference type="ARBA" id="ARBA00022898"/>
    </source>
</evidence>
<organism evidence="11 12">
    <name type="scientific">Cobetia crustatorum</name>
    <dbReference type="NCBI Taxonomy" id="553385"/>
    <lineage>
        <taxon>Bacteria</taxon>
        <taxon>Pseudomonadati</taxon>
        <taxon>Pseudomonadota</taxon>
        <taxon>Gammaproteobacteria</taxon>
        <taxon>Oceanospirillales</taxon>
        <taxon>Halomonadaceae</taxon>
        <taxon>Cobetia</taxon>
    </lineage>
</organism>
<dbReference type="GO" id="GO:0005829">
    <property type="term" value="C:cytosol"/>
    <property type="evidence" value="ECO:0007669"/>
    <property type="project" value="TreeGrafter"/>
</dbReference>
<gene>
    <name evidence="11" type="primary">pabC</name>
    <name evidence="11" type="ORF">FQP86_01370</name>
</gene>
<dbReference type="InterPro" id="IPR017824">
    <property type="entry name" value="Aminodeoxychorismate_lyase_IV"/>
</dbReference>
<comment type="similarity">
    <text evidence="2">Belongs to the class-IV pyridoxal-phosphate-dependent aminotransferase family.</text>
</comment>
<dbReference type="Gene3D" id="3.30.470.10">
    <property type="match status" value="1"/>
</dbReference>
<keyword evidence="4" id="KW-0663">Pyridoxal phosphate</keyword>
<dbReference type="GO" id="GO:0008696">
    <property type="term" value="F:4-amino-4-deoxychorismate lyase activity"/>
    <property type="evidence" value="ECO:0007669"/>
    <property type="project" value="UniProtKB-UniRule"/>
</dbReference>
<evidence type="ECO:0000256" key="10">
    <source>
        <dbReference type="NCBIfam" id="TIGR03461"/>
    </source>
</evidence>
<dbReference type="GO" id="GO:0046656">
    <property type="term" value="P:folic acid biosynthetic process"/>
    <property type="evidence" value="ECO:0007669"/>
    <property type="project" value="UniProtKB-KW"/>
</dbReference>
<proteinExistence type="inferred from homology"/>
<dbReference type="SUPFAM" id="SSF56752">
    <property type="entry name" value="D-aminoacid aminotransferase-like PLP-dependent enzymes"/>
    <property type="match status" value="1"/>
</dbReference>
<dbReference type="NCBIfam" id="TIGR03461">
    <property type="entry name" value="pabC_Proteo"/>
    <property type="match status" value="1"/>
</dbReference>
<evidence type="ECO:0000256" key="3">
    <source>
        <dbReference type="ARBA" id="ARBA00011738"/>
    </source>
</evidence>
<dbReference type="GO" id="GO:0008153">
    <property type="term" value="P:4-aminobenzoate biosynthetic process"/>
    <property type="evidence" value="ECO:0007669"/>
    <property type="project" value="UniProtKB-UniRule"/>
</dbReference>
<dbReference type="Gene3D" id="3.20.10.10">
    <property type="entry name" value="D-amino Acid Aminotransferase, subunit A, domain 2"/>
    <property type="match status" value="1"/>
</dbReference>
<dbReference type="PANTHER" id="PTHR42743">
    <property type="entry name" value="AMINO-ACID AMINOTRANSFERASE"/>
    <property type="match status" value="1"/>
</dbReference>
<name>A0A558HX97_9GAMM</name>
<evidence type="ECO:0000256" key="6">
    <source>
        <dbReference type="ARBA" id="ARBA00023239"/>
    </source>
</evidence>
<protein>
    <recommendedName>
        <fullName evidence="8 10">Aminodeoxychorismate lyase</fullName>
        <ecNumber evidence="8 10">4.1.3.38</ecNumber>
    </recommendedName>
</protein>
<evidence type="ECO:0000256" key="9">
    <source>
        <dbReference type="ARBA" id="ARBA00049529"/>
    </source>
</evidence>
<dbReference type="PANTHER" id="PTHR42743:SF2">
    <property type="entry name" value="AMINODEOXYCHORISMATE LYASE"/>
    <property type="match status" value="1"/>
</dbReference>
<comment type="pathway">
    <text evidence="7">Cofactor biosynthesis; tetrahydrofolate biosynthesis; 4-aminobenzoate from chorismate: step 2/2.</text>
</comment>
<sequence>MPSSACHYLYALMGVIAMTDMNCPTTLGADLPLDDRGLAYGEGVFETILVRDGVPQLWSQHMARLTRGCMRLGVAVPSDAALIACLEVCGGRGLEVLKLIVTGGSGGRGYKMPDQPVPRLRARAMPFAVDHQARRGITARVCELRVAEQPALAGLKHLNRLENVLARREWTDAAISEGLLLNVRGELVEATSMNLLWYRDGRWYTPWLDRAGVEGTLLTALSAEQPIEKVRLGIEALLAAEQVVLLNSVQGIWPVTRLLDSEGECLNEWKQGKSPALDIVNKRVACLLGERVD</sequence>
<dbReference type="STRING" id="553385.GCA_000591415_00168"/>
<evidence type="ECO:0000313" key="12">
    <source>
        <dbReference type="Proteomes" id="UP000319941"/>
    </source>
</evidence>
<evidence type="ECO:0000256" key="7">
    <source>
        <dbReference type="ARBA" id="ARBA00035633"/>
    </source>
</evidence>
<dbReference type="Proteomes" id="UP000319941">
    <property type="component" value="Unassembled WGS sequence"/>
</dbReference>
<accession>A0A558HX97</accession>
<dbReference type="AlphaFoldDB" id="A0A558HX97"/>
<dbReference type="InterPro" id="IPR050571">
    <property type="entry name" value="Class-IV_PLP-Dep_Aminotrnsfr"/>
</dbReference>
<comment type="subunit">
    <text evidence="3">Homodimer.</text>
</comment>
<evidence type="ECO:0000313" key="11">
    <source>
        <dbReference type="EMBL" id="TVU73752.1"/>
    </source>
</evidence>
<comment type="cofactor">
    <cofactor evidence="1">
        <name>pyridoxal 5'-phosphate</name>
        <dbReference type="ChEBI" id="CHEBI:597326"/>
    </cofactor>
</comment>
<dbReference type="OrthoDB" id="9805628at2"/>
<dbReference type="InterPro" id="IPR043131">
    <property type="entry name" value="BCAT-like_N"/>
</dbReference>
<dbReference type="InterPro" id="IPR001544">
    <property type="entry name" value="Aminotrans_IV"/>
</dbReference>
<dbReference type="Pfam" id="PF01063">
    <property type="entry name" value="Aminotran_4"/>
    <property type="match status" value="1"/>
</dbReference>
<dbReference type="InterPro" id="IPR043132">
    <property type="entry name" value="BCAT-like_C"/>
</dbReference>
<comment type="catalytic activity">
    <reaction evidence="9">
        <text>4-amino-4-deoxychorismate = 4-aminobenzoate + pyruvate + H(+)</text>
        <dbReference type="Rhea" id="RHEA:16201"/>
        <dbReference type="ChEBI" id="CHEBI:15361"/>
        <dbReference type="ChEBI" id="CHEBI:15378"/>
        <dbReference type="ChEBI" id="CHEBI:17836"/>
        <dbReference type="ChEBI" id="CHEBI:58406"/>
        <dbReference type="EC" id="4.1.3.38"/>
    </reaction>
</comment>
<evidence type="ECO:0000256" key="8">
    <source>
        <dbReference type="ARBA" id="ARBA00035676"/>
    </source>
</evidence>
<comment type="caution">
    <text evidence="11">The sequence shown here is derived from an EMBL/GenBank/DDBJ whole genome shotgun (WGS) entry which is preliminary data.</text>
</comment>
<dbReference type="EC" id="4.1.3.38" evidence="8 10"/>
<keyword evidence="6 11" id="KW-0456">Lyase</keyword>
<evidence type="ECO:0000256" key="1">
    <source>
        <dbReference type="ARBA" id="ARBA00001933"/>
    </source>
</evidence>